<dbReference type="GO" id="GO:0005829">
    <property type="term" value="C:cytosol"/>
    <property type="evidence" value="ECO:0007669"/>
    <property type="project" value="TreeGrafter"/>
</dbReference>
<evidence type="ECO:0000256" key="10">
    <source>
        <dbReference type="PIRSR" id="PIRSR001589-2"/>
    </source>
</evidence>
<feature type="binding site" evidence="10">
    <location>
        <position position="291"/>
    </location>
    <ligand>
        <name>ATP</name>
        <dbReference type="ChEBI" id="CHEBI:30616"/>
    </ligand>
</feature>
<dbReference type="SUPFAM" id="SSF52402">
    <property type="entry name" value="Adenine nucleotide alpha hydrolases-like"/>
    <property type="match status" value="1"/>
</dbReference>
<dbReference type="InterPro" id="IPR029055">
    <property type="entry name" value="Ntn_hydrolases_N"/>
</dbReference>
<dbReference type="GO" id="GO:0005524">
    <property type="term" value="F:ATP binding"/>
    <property type="evidence" value="ECO:0007669"/>
    <property type="project" value="UniProtKB-KW"/>
</dbReference>
<dbReference type="KEGG" id="sseo:D0Z67_02885"/>
<dbReference type="Pfam" id="PF13537">
    <property type="entry name" value="GATase_7"/>
    <property type="match status" value="1"/>
</dbReference>
<dbReference type="CDD" id="cd00712">
    <property type="entry name" value="AsnB"/>
    <property type="match status" value="1"/>
</dbReference>
<keyword evidence="14" id="KW-1185">Reference proteome</keyword>
<dbReference type="InterPro" id="IPR006426">
    <property type="entry name" value="Asn_synth_AEB"/>
</dbReference>
<feature type="binding site" evidence="10">
    <location>
        <begin position="377"/>
        <end position="378"/>
    </location>
    <ligand>
        <name>ATP</name>
        <dbReference type="ChEBI" id="CHEBI:30616"/>
    </ligand>
</feature>
<dbReference type="OrthoDB" id="9763290at2"/>
<evidence type="ECO:0000313" key="13">
    <source>
        <dbReference type="EMBL" id="QBJ89358.1"/>
    </source>
</evidence>
<dbReference type="InterPro" id="IPR017932">
    <property type="entry name" value="GATase_2_dom"/>
</dbReference>
<evidence type="ECO:0000256" key="3">
    <source>
        <dbReference type="ARBA" id="ARBA00012737"/>
    </source>
</evidence>
<proteinExistence type="inferred from homology"/>
<dbReference type="Pfam" id="PF00733">
    <property type="entry name" value="Asn_synthase"/>
    <property type="match status" value="1"/>
</dbReference>
<evidence type="ECO:0000256" key="1">
    <source>
        <dbReference type="ARBA" id="ARBA00005187"/>
    </source>
</evidence>
<dbReference type="InterPro" id="IPR014729">
    <property type="entry name" value="Rossmann-like_a/b/a_fold"/>
</dbReference>
<reference evidence="13 14" key="1">
    <citation type="submission" date="2018-08" db="EMBL/GenBank/DDBJ databases">
        <title>The complete genome sequence of Streptomyces seoulensis, a pioneer strain for nickel superoxide dismutase discovery.</title>
        <authorList>
            <person name="Shin J."/>
            <person name="Lee J.-S."/>
            <person name="Lee E.-J."/>
            <person name="Youn H.-D."/>
        </authorList>
    </citation>
    <scope>NUCLEOTIDE SEQUENCE [LARGE SCALE GENOMIC DNA]</scope>
    <source>
        <strain evidence="13 14">KCTC 9819</strain>
    </source>
</reference>
<keyword evidence="9" id="KW-0028">Amino-acid biosynthesis</keyword>
<comment type="catalytic activity">
    <reaction evidence="8">
        <text>L-aspartate + L-glutamine + ATP + H2O = L-asparagine + L-glutamate + AMP + diphosphate + H(+)</text>
        <dbReference type="Rhea" id="RHEA:12228"/>
        <dbReference type="ChEBI" id="CHEBI:15377"/>
        <dbReference type="ChEBI" id="CHEBI:15378"/>
        <dbReference type="ChEBI" id="CHEBI:29985"/>
        <dbReference type="ChEBI" id="CHEBI:29991"/>
        <dbReference type="ChEBI" id="CHEBI:30616"/>
        <dbReference type="ChEBI" id="CHEBI:33019"/>
        <dbReference type="ChEBI" id="CHEBI:58048"/>
        <dbReference type="ChEBI" id="CHEBI:58359"/>
        <dbReference type="ChEBI" id="CHEBI:456215"/>
        <dbReference type="EC" id="6.3.5.4"/>
    </reaction>
</comment>
<evidence type="ECO:0000313" key="14">
    <source>
        <dbReference type="Proteomes" id="UP000292547"/>
    </source>
</evidence>
<dbReference type="NCBIfam" id="TIGR01536">
    <property type="entry name" value="asn_synth_AEB"/>
    <property type="match status" value="1"/>
</dbReference>
<gene>
    <name evidence="13" type="primary">asnB</name>
    <name evidence="13" type="ORF">D0Z67_02885</name>
</gene>
<dbReference type="GO" id="GO:0004066">
    <property type="term" value="F:asparagine synthase (glutamine-hydrolyzing) activity"/>
    <property type="evidence" value="ECO:0007669"/>
    <property type="project" value="UniProtKB-EC"/>
</dbReference>
<evidence type="ECO:0000256" key="6">
    <source>
        <dbReference type="ARBA" id="ARBA00022888"/>
    </source>
</evidence>
<dbReference type="PANTHER" id="PTHR43284:SF1">
    <property type="entry name" value="ASPARAGINE SYNTHETASE"/>
    <property type="match status" value="1"/>
</dbReference>
<name>A0A4P6TV39_STRSO</name>
<evidence type="ECO:0000256" key="8">
    <source>
        <dbReference type="ARBA" id="ARBA00048741"/>
    </source>
</evidence>
<dbReference type="GeneID" id="300097875"/>
<dbReference type="PROSITE" id="PS51278">
    <property type="entry name" value="GATASE_TYPE_2"/>
    <property type="match status" value="1"/>
</dbReference>
<organism evidence="13 14">
    <name type="scientific">Streptomyces seoulensis</name>
    <dbReference type="NCBI Taxonomy" id="73044"/>
    <lineage>
        <taxon>Bacteria</taxon>
        <taxon>Bacillati</taxon>
        <taxon>Actinomycetota</taxon>
        <taxon>Actinomycetes</taxon>
        <taxon>Kitasatosporales</taxon>
        <taxon>Streptomycetaceae</taxon>
        <taxon>Streptomyces</taxon>
    </lineage>
</organism>
<feature type="binding site" evidence="10">
    <location>
        <position position="261"/>
    </location>
    <ligand>
        <name>ATP</name>
        <dbReference type="ChEBI" id="CHEBI:30616"/>
    </ligand>
</feature>
<dbReference type="InterPro" id="IPR033738">
    <property type="entry name" value="AsnB_N"/>
</dbReference>
<dbReference type="CDD" id="cd01991">
    <property type="entry name" value="Asn_synthase_B_C"/>
    <property type="match status" value="1"/>
</dbReference>
<dbReference type="STRING" id="73044.GCA_000725795_03647"/>
<dbReference type="InterPro" id="IPR051786">
    <property type="entry name" value="ASN_synthetase/amidase"/>
</dbReference>
<dbReference type="InterPro" id="IPR001962">
    <property type="entry name" value="Asn_synthase"/>
</dbReference>
<keyword evidence="6 9" id="KW-0061">Asparagine biosynthesis</keyword>
<dbReference type="Gene3D" id="3.40.50.620">
    <property type="entry name" value="HUPs"/>
    <property type="match status" value="1"/>
</dbReference>
<evidence type="ECO:0000256" key="4">
    <source>
        <dbReference type="ARBA" id="ARBA00022741"/>
    </source>
</evidence>
<feature type="binding site" evidence="10">
    <location>
        <position position="102"/>
    </location>
    <ligand>
        <name>L-glutamine</name>
        <dbReference type="ChEBI" id="CHEBI:58359"/>
    </ligand>
</feature>
<dbReference type="EMBL" id="CP032229">
    <property type="protein sequence ID" value="QBJ89358.1"/>
    <property type="molecule type" value="Genomic_DNA"/>
</dbReference>
<keyword evidence="7 9" id="KW-0315">Glutamine amidotransferase</keyword>
<sequence length="613" mass="68278">MCGITGWVSYDRDLGAEDAVLDAMTETMACRGPDDRGVWAEGPAALGHRRLAIIDLPGGRQPMSVATPQGNVALVYSGEAYNFTELRRELGDRGHRFTTDSDTEAVLRGYLEWGDSVAERLNGMYAFAVWDGRHDKLVMIRDRMGIKPFYYQPTADGVLFGSEPKAILANPLVRPRVALDGLRELFTMVKTPGHAVWDGMREVEPGTVVTVDRSGPRTRVYWRLETRPHTDDKDTTIGTVRTLLDDIVRRQLVADVPRCTLLSGGLDSSAMTALAAGQLAEQGEKVRSFAVDFAGQTDNFVADELRGTPDTPYVHDVARLAGTDHQDIVLDVQSLADPAVREKVIRARDLPAGFGDMDASLLLLFRAIRDRSTVALSGESADEVFGGYLQFFDEEARQADTFPWLVRFGRHFGDDTGVLRPELTEALDLKGYIADGFRTAAAGVERLDGESDLEFRMRRMSYLHLTRFVRVLLDRKDRMSMAVGLEVRVPFCDHRLVEYVYNTPWALKSFDGREKSLLREATADVLPRSVYDRVKSPYPSTQDPGYGRALQTQVMDLLAKPSHRVFDLLDREKVRRIAESGSLAGAQAARRGLERTLDLATWLDLYAPEVTLG</sequence>
<evidence type="ECO:0000256" key="2">
    <source>
        <dbReference type="ARBA" id="ARBA00005752"/>
    </source>
</evidence>
<dbReference type="RefSeq" id="WP_031181826.1">
    <property type="nucleotide sequence ID" value="NZ_CP032229.1"/>
</dbReference>
<feature type="active site" description="For GATase activity" evidence="9">
    <location>
        <position position="2"/>
    </location>
</feature>
<accession>A0A4P6TV39</accession>
<keyword evidence="5 10" id="KW-0067">ATP-binding</keyword>
<comment type="pathway">
    <text evidence="1">Amino-acid biosynthesis; L-asparagine biosynthesis; L-asparagine from L-aspartate (L-Gln route): step 1/1.</text>
</comment>
<dbReference type="PIRSF" id="PIRSF001589">
    <property type="entry name" value="Asn_synthetase_glu-h"/>
    <property type="match status" value="1"/>
</dbReference>
<dbReference type="Gene3D" id="3.60.20.10">
    <property type="entry name" value="Glutamine Phosphoribosylpyrophosphate, subunit 1, domain 1"/>
    <property type="match status" value="1"/>
</dbReference>
<dbReference type="EC" id="6.3.5.4" evidence="3"/>
<dbReference type="GO" id="GO:0006529">
    <property type="term" value="P:asparagine biosynthetic process"/>
    <property type="evidence" value="ECO:0007669"/>
    <property type="project" value="UniProtKB-KW"/>
</dbReference>
<keyword evidence="4 10" id="KW-0547">Nucleotide-binding</keyword>
<evidence type="ECO:0000256" key="11">
    <source>
        <dbReference type="PIRSR" id="PIRSR001589-3"/>
    </source>
</evidence>
<dbReference type="AlphaFoldDB" id="A0A4P6TV39"/>
<evidence type="ECO:0000256" key="7">
    <source>
        <dbReference type="ARBA" id="ARBA00022962"/>
    </source>
</evidence>
<dbReference type="SUPFAM" id="SSF56235">
    <property type="entry name" value="N-terminal nucleophile aminohydrolases (Ntn hydrolases)"/>
    <property type="match status" value="1"/>
</dbReference>
<feature type="site" description="Important for beta-aspartyl-AMP intermediate formation" evidence="11">
    <location>
        <position position="379"/>
    </location>
</feature>
<evidence type="ECO:0000256" key="5">
    <source>
        <dbReference type="ARBA" id="ARBA00022840"/>
    </source>
</evidence>
<evidence type="ECO:0000259" key="12">
    <source>
        <dbReference type="PROSITE" id="PS51278"/>
    </source>
</evidence>
<feature type="domain" description="Glutamine amidotransferase type-2" evidence="12">
    <location>
        <begin position="2"/>
        <end position="214"/>
    </location>
</feature>
<dbReference type="PANTHER" id="PTHR43284">
    <property type="entry name" value="ASPARAGINE SYNTHETASE (GLUTAMINE-HYDROLYZING)"/>
    <property type="match status" value="1"/>
</dbReference>
<protein>
    <recommendedName>
        <fullName evidence="3">asparagine synthase (glutamine-hydrolyzing)</fullName>
        <ecNumber evidence="3">6.3.5.4</ecNumber>
    </recommendedName>
</protein>
<evidence type="ECO:0000256" key="9">
    <source>
        <dbReference type="PIRSR" id="PIRSR001589-1"/>
    </source>
</evidence>
<comment type="similarity">
    <text evidence="2">Belongs to the asparagine synthetase family.</text>
</comment>
<dbReference type="Proteomes" id="UP000292547">
    <property type="component" value="Chromosome"/>
</dbReference>
<keyword evidence="13" id="KW-0436">Ligase</keyword>